<dbReference type="InterPro" id="IPR003431">
    <property type="entry name" value="B-propeller_Phytase"/>
</dbReference>
<dbReference type="AlphaFoldDB" id="W7Y8Q2"/>
<organism evidence="2 3">
    <name type="scientific">Saccharicrinis fermentans DSM 9555 = JCM 21142</name>
    <dbReference type="NCBI Taxonomy" id="869213"/>
    <lineage>
        <taxon>Bacteria</taxon>
        <taxon>Pseudomonadati</taxon>
        <taxon>Bacteroidota</taxon>
        <taxon>Bacteroidia</taxon>
        <taxon>Marinilabiliales</taxon>
        <taxon>Marinilabiliaceae</taxon>
        <taxon>Saccharicrinis</taxon>
    </lineage>
</organism>
<evidence type="ECO:0000313" key="2">
    <source>
        <dbReference type="EMBL" id="GAF04607.1"/>
    </source>
</evidence>
<dbReference type="GO" id="GO:0016158">
    <property type="term" value="F:inositol hexakisphosphate 3-phosphatase activity"/>
    <property type="evidence" value="ECO:0007669"/>
    <property type="project" value="InterPro"/>
</dbReference>
<dbReference type="EMBL" id="BAMD01000050">
    <property type="protein sequence ID" value="GAF04607.1"/>
    <property type="molecule type" value="Genomic_DNA"/>
</dbReference>
<comment type="caution">
    <text evidence="2">The sequence shown here is derived from an EMBL/GenBank/DDBJ whole genome shotgun (WGS) entry which is preliminary data.</text>
</comment>
<dbReference type="SUPFAM" id="SSF50956">
    <property type="entry name" value="Thermostable phytase (3-phytase)"/>
    <property type="match status" value="1"/>
</dbReference>
<dbReference type="Pfam" id="PF02333">
    <property type="entry name" value="Phytase"/>
    <property type="match status" value="1"/>
</dbReference>
<feature type="domain" description="BPP" evidence="1">
    <location>
        <begin position="57"/>
        <end position="390"/>
    </location>
</feature>
<proteinExistence type="predicted"/>
<dbReference type="STRING" id="869213.GCA_000517085_02060"/>
<reference evidence="2 3" key="1">
    <citation type="journal article" date="2014" name="Genome Announc.">
        <title>Draft Genome Sequence of Cytophaga fermentans JCM 21142T, a Facultative Anaerobe Isolated from Marine Mud.</title>
        <authorList>
            <person name="Starns D."/>
            <person name="Oshima K."/>
            <person name="Suda W."/>
            <person name="Iino T."/>
            <person name="Yuki M."/>
            <person name="Inoue J."/>
            <person name="Kitamura K."/>
            <person name="Iida T."/>
            <person name="Darby A."/>
            <person name="Hattori M."/>
            <person name="Ohkuma M."/>
        </authorList>
    </citation>
    <scope>NUCLEOTIDE SEQUENCE [LARGE SCALE GENOMIC DNA]</scope>
    <source>
        <strain evidence="2 3">JCM 21142</strain>
    </source>
</reference>
<protein>
    <submittedName>
        <fullName evidence="2">3-phytase</fullName>
    </submittedName>
</protein>
<dbReference type="Proteomes" id="UP000019402">
    <property type="component" value="Unassembled WGS sequence"/>
</dbReference>
<dbReference type="InterPro" id="IPR011042">
    <property type="entry name" value="6-blade_b-propeller_TolB-like"/>
</dbReference>
<name>W7Y8Q2_9BACT</name>
<dbReference type="eggNOG" id="COG4247">
    <property type="taxonomic scope" value="Bacteria"/>
</dbReference>
<keyword evidence="3" id="KW-1185">Reference proteome</keyword>
<evidence type="ECO:0000259" key="1">
    <source>
        <dbReference type="PROSITE" id="PS51662"/>
    </source>
</evidence>
<dbReference type="Gene3D" id="2.120.10.30">
    <property type="entry name" value="TolB, C-terminal domain"/>
    <property type="match status" value="1"/>
</dbReference>
<evidence type="ECO:0000313" key="3">
    <source>
        <dbReference type="Proteomes" id="UP000019402"/>
    </source>
</evidence>
<accession>W7Y8Q2</accession>
<dbReference type="RefSeq" id="WP_052343140.1">
    <property type="nucleotide sequence ID" value="NZ_BAMD01000050.1"/>
</dbReference>
<dbReference type="PROSITE" id="PS51662">
    <property type="entry name" value="BP_PHYTASE"/>
    <property type="match status" value="1"/>
</dbReference>
<dbReference type="OrthoDB" id="8696437at2"/>
<sequence>MQFINLTTLFIAAASILSSCQPKGNQNNNSEAERDNTAILEKNKEARDDSLKLTEAYALQAQFSNIVSADYETTPVKSNLGDDAADDPAIWINKIHPEKSMIIGTNKKAGLNVYDLQGNELQFIPIGKMNNADVSYNFAYKGQQVDLLAGSNRTSQSIDVLLIDGANQKIIEKPLCSIPSSVDDVYGLCMYFDAVANKHYVFVNGKNGKIEQWLLKNDNDSIKGELARSFWVSSQPEGMVVDHVTNTLFVGVEEDAIYKFKAQAQADTSSIRLTASCNANNAHISYDIEGLTIYRISDTKGYLLASIQGNFSYAIFDLSEKNNYITSFIIKDGVFDGVEETDGIDANASLMGPKFPKGMLVVQDGFNKDKKENQNQNFKIISFERILQFLQ</sequence>
<gene>
    <name evidence="2" type="ORF">JCM21142_93319</name>
</gene>